<feature type="binding site" evidence="8">
    <location>
        <position position="155"/>
    </location>
    <ligand>
        <name>(R)-pantoate</name>
        <dbReference type="ChEBI" id="CHEBI:15980"/>
    </ligand>
</feature>
<dbReference type="Gene3D" id="3.30.1300.10">
    <property type="entry name" value="Pantoate-beta-alanine ligase, C-terminal domain"/>
    <property type="match status" value="1"/>
</dbReference>
<dbReference type="Pfam" id="PF02569">
    <property type="entry name" value="Pantoate_ligase"/>
    <property type="match status" value="1"/>
</dbReference>
<dbReference type="SUPFAM" id="SSF52374">
    <property type="entry name" value="Nucleotidylyl transferase"/>
    <property type="match status" value="1"/>
</dbReference>
<evidence type="ECO:0000256" key="7">
    <source>
        <dbReference type="ARBA" id="ARBA00048258"/>
    </source>
</evidence>
<feature type="binding site" evidence="8">
    <location>
        <position position="178"/>
    </location>
    <ligand>
        <name>ATP</name>
        <dbReference type="ChEBI" id="CHEBI:30616"/>
    </ligand>
</feature>
<gene>
    <name evidence="8 9" type="primary">panC</name>
    <name evidence="9" type="ORF">GCM10007895_09390</name>
</gene>
<feature type="binding site" evidence="8">
    <location>
        <position position="61"/>
    </location>
    <ligand>
        <name>(R)-pantoate</name>
        <dbReference type="ChEBI" id="CHEBI:15980"/>
    </ligand>
</feature>
<sequence>MYQVSQNELLRQHISEWRTQGLTVAFVPTMGNLHEGHLSLVDAAKAKADKVVVSIFVNPMQFGANEDLDSYPRTLAADAQFLRERGADLLYLPTESTIYPKGLEAQTTVDVPGITDCLCGASRPGHFRGVTTVVAKLFNLVQPDFACFGMKDFQQLQVIRTMVADLAMPIEIVAVPTARHDDGLAMSSRNGYLTEEERAIAPLLQRQLQALAEQLRNGADIQSAVNAAIKTLNEQGFEVDYLEVRRTHDLALASFGDTDLVIFAAAFLGKPRLIDNLPVQLS</sequence>
<feature type="binding site" evidence="8">
    <location>
        <begin position="186"/>
        <end position="189"/>
    </location>
    <ligand>
        <name>ATP</name>
        <dbReference type="ChEBI" id="CHEBI:30616"/>
    </ligand>
</feature>
<comment type="miscellaneous">
    <text evidence="8">The reaction proceeds by a bi uni uni bi ping pong mechanism.</text>
</comment>
<protein>
    <recommendedName>
        <fullName evidence="8">Pantothenate synthetase</fullName>
        <shortName evidence="8">PS</shortName>
        <ecNumber evidence="8">6.3.2.1</ecNumber>
    </recommendedName>
    <alternativeName>
        <fullName evidence="8">Pantoate--beta-alanine ligase</fullName>
    </alternativeName>
    <alternativeName>
        <fullName evidence="8">Pantoate-activating enzyme</fullName>
    </alternativeName>
</protein>
<evidence type="ECO:0000256" key="8">
    <source>
        <dbReference type="HAMAP-Rule" id="MF_00158"/>
    </source>
</evidence>
<evidence type="ECO:0000256" key="6">
    <source>
        <dbReference type="ARBA" id="ARBA00022840"/>
    </source>
</evidence>
<evidence type="ECO:0000256" key="4">
    <source>
        <dbReference type="ARBA" id="ARBA00022655"/>
    </source>
</evidence>
<keyword evidence="3 8" id="KW-0436">Ligase</keyword>
<dbReference type="AlphaFoldDB" id="A0AA37RUX3"/>
<evidence type="ECO:0000313" key="9">
    <source>
        <dbReference type="EMBL" id="GLP95633.1"/>
    </source>
</evidence>
<evidence type="ECO:0000256" key="2">
    <source>
        <dbReference type="ARBA" id="ARBA00009256"/>
    </source>
</evidence>
<evidence type="ECO:0000256" key="5">
    <source>
        <dbReference type="ARBA" id="ARBA00022741"/>
    </source>
</evidence>
<evidence type="ECO:0000313" key="10">
    <source>
        <dbReference type="Proteomes" id="UP001161422"/>
    </source>
</evidence>
<reference evidence="9" key="2">
    <citation type="submission" date="2023-01" db="EMBL/GenBank/DDBJ databases">
        <title>Draft genome sequence of Paraferrimonas sedimenticola strain NBRC 101628.</title>
        <authorList>
            <person name="Sun Q."/>
            <person name="Mori K."/>
        </authorList>
    </citation>
    <scope>NUCLEOTIDE SEQUENCE</scope>
    <source>
        <strain evidence="9">NBRC 101628</strain>
    </source>
</reference>
<dbReference type="InterPro" id="IPR004821">
    <property type="entry name" value="Cyt_trans-like"/>
</dbReference>
<dbReference type="EC" id="6.3.2.1" evidence="8"/>
<comment type="pathway">
    <text evidence="1 8">Cofactor biosynthesis; (R)-pantothenate biosynthesis; (R)-pantothenate from (R)-pantoate and beta-alanine: step 1/1.</text>
</comment>
<keyword evidence="6 8" id="KW-0067">ATP-binding</keyword>
<dbReference type="FunFam" id="3.40.50.620:FF:000013">
    <property type="entry name" value="Pantothenate synthetase"/>
    <property type="match status" value="1"/>
</dbReference>
<accession>A0AA37RUX3</accession>
<comment type="caution">
    <text evidence="9">The sequence shown here is derived from an EMBL/GenBank/DDBJ whole genome shotgun (WGS) entry which is preliminary data.</text>
</comment>
<organism evidence="9 10">
    <name type="scientific">Paraferrimonas sedimenticola</name>
    <dbReference type="NCBI Taxonomy" id="375674"/>
    <lineage>
        <taxon>Bacteria</taxon>
        <taxon>Pseudomonadati</taxon>
        <taxon>Pseudomonadota</taxon>
        <taxon>Gammaproteobacteria</taxon>
        <taxon>Alteromonadales</taxon>
        <taxon>Ferrimonadaceae</taxon>
        <taxon>Paraferrimonas</taxon>
    </lineage>
</organism>
<feature type="binding site" evidence="8">
    <location>
        <position position="61"/>
    </location>
    <ligand>
        <name>beta-alanine</name>
        <dbReference type="ChEBI" id="CHEBI:57966"/>
    </ligand>
</feature>
<dbReference type="Gene3D" id="3.40.50.620">
    <property type="entry name" value="HUPs"/>
    <property type="match status" value="1"/>
</dbReference>
<keyword evidence="5 8" id="KW-0547">Nucleotide-binding</keyword>
<dbReference type="GO" id="GO:0005829">
    <property type="term" value="C:cytosol"/>
    <property type="evidence" value="ECO:0007669"/>
    <property type="project" value="TreeGrafter"/>
</dbReference>
<dbReference type="GO" id="GO:0005524">
    <property type="term" value="F:ATP binding"/>
    <property type="evidence" value="ECO:0007669"/>
    <property type="project" value="UniProtKB-KW"/>
</dbReference>
<dbReference type="Proteomes" id="UP001161422">
    <property type="component" value="Unassembled WGS sequence"/>
</dbReference>
<dbReference type="PANTHER" id="PTHR21299">
    <property type="entry name" value="CYTIDYLATE KINASE/PANTOATE-BETA-ALANINE LIGASE"/>
    <property type="match status" value="1"/>
</dbReference>
<comment type="subcellular location">
    <subcellularLocation>
        <location evidence="8">Cytoplasm</location>
    </subcellularLocation>
</comment>
<keyword evidence="8" id="KW-0963">Cytoplasm</keyword>
<feature type="binding site" evidence="8">
    <location>
        <begin position="30"/>
        <end position="37"/>
    </location>
    <ligand>
        <name>ATP</name>
        <dbReference type="ChEBI" id="CHEBI:30616"/>
    </ligand>
</feature>
<dbReference type="RefSeq" id="WP_095505626.1">
    <property type="nucleotide sequence ID" value="NZ_BSNC01000003.1"/>
</dbReference>
<comment type="function">
    <text evidence="8">Catalyzes the condensation of pantoate with beta-alanine in an ATP-dependent reaction via a pantoyl-adenylate intermediate.</text>
</comment>
<evidence type="ECO:0000256" key="1">
    <source>
        <dbReference type="ARBA" id="ARBA00004990"/>
    </source>
</evidence>
<dbReference type="CDD" id="cd00560">
    <property type="entry name" value="PanC"/>
    <property type="match status" value="1"/>
</dbReference>
<evidence type="ECO:0000256" key="3">
    <source>
        <dbReference type="ARBA" id="ARBA00022598"/>
    </source>
</evidence>
<dbReference type="InterPro" id="IPR042176">
    <property type="entry name" value="Pantoate_ligase_C"/>
</dbReference>
<feature type="active site" description="Proton donor" evidence="8">
    <location>
        <position position="37"/>
    </location>
</feature>
<name>A0AA37RUX3_9GAMM</name>
<dbReference type="GO" id="GO:0015940">
    <property type="term" value="P:pantothenate biosynthetic process"/>
    <property type="evidence" value="ECO:0007669"/>
    <property type="project" value="UniProtKB-UniRule"/>
</dbReference>
<dbReference type="NCBIfam" id="TIGR00125">
    <property type="entry name" value="cyt_tran_rel"/>
    <property type="match status" value="1"/>
</dbReference>
<dbReference type="HAMAP" id="MF_00158">
    <property type="entry name" value="PanC"/>
    <property type="match status" value="1"/>
</dbReference>
<dbReference type="EMBL" id="BSNC01000003">
    <property type="protein sequence ID" value="GLP95633.1"/>
    <property type="molecule type" value="Genomic_DNA"/>
</dbReference>
<keyword evidence="10" id="KW-1185">Reference proteome</keyword>
<proteinExistence type="inferred from homology"/>
<comment type="catalytic activity">
    <reaction evidence="7 8">
        <text>(R)-pantoate + beta-alanine + ATP = (R)-pantothenate + AMP + diphosphate + H(+)</text>
        <dbReference type="Rhea" id="RHEA:10912"/>
        <dbReference type="ChEBI" id="CHEBI:15378"/>
        <dbReference type="ChEBI" id="CHEBI:15980"/>
        <dbReference type="ChEBI" id="CHEBI:29032"/>
        <dbReference type="ChEBI" id="CHEBI:30616"/>
        <dbReference type="ChEBI" id="CHEBI:33019"/>
        <dbReference type="ChEBI" id="CHEBI:57966"/>
        <dbReference type="ChEBI" id="CHEBI:456215"/>
        <dbReference type="EC" id="6.3.2.1"/>
    </reaction>
</comment>
<feature type="binding site" evidence="8">
    <location>
        <begin position="149"/>
        <end position="152"/>
    </location>
    <ligand>
        <name>ATP</name>
        <dbReference type="ChEBI" id="CHEBI:30616"/>
    </ligand>
</feature>
<reference evidence="9" key="1">
    <citation type="journal article" date="2014" name="Int. J. Syst. Evol. Microbiol.">
        <title>Complete genome sequence of Corynebacterium casei LMG S-19264T (=DSM 44701T), isolated from a smear-ripened cheese.</title>
        <authorList>
            <consortium name="US DOE Joint Genome Institute (JGI-PGF)"/>
            <person name="Walter F."/>
            <person name="Albersmeier A."/>
            <person name="Kalinowski J."/>
            <person name="Ruckert C."/>
        </authorList>
    </citation>
    <scope>NUCLEOTIDE SEQUENCE</scope>
    <source>
        <strain evidence="9">NBRC 101628</strain>
    </source>
</reference>
<comment type="subunit">
    <text evidence="8">Homodimer.</text>
</comment>
<dbReference type="GO" id="GO:0004592">
    <property type="term" value="F:pantoate-beta-alanine ligase activity"/>
    <property type="evidence" value="ECO:0007669"/>
    <property type="project" value="UniProtKB-UniRule"/>
</dbReference>
<dbReference type="InterPro" id="IPR014729">
    <property type="entry name" value="Rossmann-like_a/b/a_fold"/>
</dbReference>
<keyword evidence="4 8" id="KW-0566">Pantothenate biosynthesis</keyword>
<dbReference type="InterPro" id="IPR003721">
    <property type="entry name" value="Pantoate_ligase"/>
</dbReference>
<dbReference type="PANTHER" id="PTHR21299:SF1">
    <property type="entry name" value="PANTOATE--BETA-ALANINE LIGASE"/>
    <property type="match status" value="1"/>
</dbReference>
<dbReference type="NCBIfam" id="TIGR00018">
    <property type="entry name" value="panC"/>
    <property type="match status" value="1"/>
</dbReference>
<comment type="similarity">
    <text evidence="2 8">Belongs to the pantothenate synthetase family.</text>
</comment>